<dbReference type="InterPro" id="IPR036249">
    <property type="entry name" value="Thioredoxin-like_sf"/>
</dbReference>
<feature type="domain" description="Thioredoxin-like fold" evidence="2">
    <location>
        <begin position="139"/>
        <end position="215"/>
    </location>
</feature>
<evidence type="ECO:0000256" key="1">
    <source>
        <dbReference type="ARBA" id="ARBA00007787"/>
    </source>
</evidence>
<dbReference type="GeneID" id="11139432"/>
<evidence type="ECO:0000313" key="4">
    <source>
        <dbReference type="Proteomes" id="UP000001037"/>
    </source>
</evidence>
<name>G0EEK3_PYRF1</name>
<dbReference type="InParanoid" id="G0EEK3"/>
<feature type="domain" description="Thioredoxin-like fold" evidence="2">
    <location>
        <begin position="28"/>
        <end position="110"/>
    </location>
</feature>
<dbReference type="eggNOG" id="arCOG01218">
    <property type="taxonomic scope" value="Archaea"/>
</dbReference>
<dbReference type="NCBIfam" id="TIGR02187">
    <property type="entry name" value="PDO_seleno_TRX"/>
    <property type="match status" value="1"/>
</dbReference>
<protein>
    <submittedName>
        <fullName evidence="3">Glutaredoxin-like domain protein</fullName>
    </submittedName>
</protein>
<organism evidence="3 4">
    <name type="scientific">Pyrolobus fumarii (strain DSM 11204 / 1A)</name>
    <dbReference type="NCBI Taxonomy" id="694429"/>
    <lineage>
        <taxon>Archaea</taxon>
        <taxon>Thermoproteota</taxon>
        <taxon>Thermoprotei</taxon>
        <taxon>Desulfurococcales</taxon>
        <taxon>Pyrodictiaceae</taxon>
        <taxon>Pyrolobus</taxon>
    </lineage>
</organism>
<dbReference type="SUPFAM" id="SSF52833">
    <property type="entry name" value="Thioredoxin-like"/>
    <property type="match status" value="2"/>
</dbReference>
<accession>G0EEK3</accession>
<dbReference type="PANTHER" id="PTHR37170:SF1">
    <property type="entry name" value="GLUTAREDOXIN-LIKE PROTEIN"/>
    <property type="match status" value="1"/>
</dbReference>
<dbReference type="Pfam" id="PF13192">
    <property type="entry name" value="Thioredoxin_3"/>
    <property type="match status" value="2"/>
</dbReference>
<sequence>MKPVEVKFTSEDREALREALSDMENPVDIHVFIGPDCEYCNEAVELVKILVEESPEKNGQKLLRMHVWEKGKHDNVFKEHGVERIPSITLLDGVIRYTGVPAGEEVRGLVETIIRISTNDSGLDSSTVERIKRINKPVHIEVVVTPQCPYCPYAALLANMFAFEAWKAGRRDFIADTVEAYENPDIAEKYGVTTVPAIAINGVLAFVGVPYEEDFIDRIERIVLRREKVDTEVIGESATGL</sequence>
<dbReference type="CDD" id="cd02973">
    <property type="entry name" value="TRX_GRX_like"/>
    <property type="match status" value="1"/>
</dbReference>
<dbReference type="Proteomes" id="UP000001037">
    <property type="component" value="Chromosome"/>
</dbReference>
<dbReference type="InterPro" id="IPR011903">
    <property type="entry name" value="TON_0319-like"/>
</dbReference>
<evidence type="ECO:0000313" key="3">
    <source>
        <dbReference type="EMBL" id="AEM38825.1"/>
    </source>
</evidence>
<dbReference type="KEGG" id="pfm:Pyrfu_0956"/>
<gene>
    <name evidence="3" type="ordered locus">Pyrfu_0956</name>
</gene>
<dbReference type="Gene3D" id="3.40.30.10">
    <property type="entry name" value="Glutaredoxin"/>
    <property type="match status" value="2"/>
</dbReference>
<dbReference type="AlphaFoldDB" id="G0EEK3"/>
<dbReference type="HOGENOM" id="CLU_082677_0_0_2"/>
<keyword evidence="4" id="KW-1185">Reference proteome</keyword>
<proteinExistence type="inferred from homology"/>
<reference evidence="3 4" key="1">
    <citation type="journal article" date="2011" name="Stand. Genomic Sci.">
        <title>Complete genome sequence of the hyperthermophilic chemolithoautotroph Pyrolobus fumarii type strain (1A).</title>
        <authorList>
            <person name="Anderson I."/>
            <person name="Goker M."/>
            <person name="Nolan M."/>
            <person name="Lucas S."/>
            <person name="Hammon N."/>
            <person name="Deshpande S."/>
            <person name="Cheng J.F."/>
            <person name="Tapia R."/>
            <person name="Han C."/>
            <person name="Goodwin L."/>
            <person name="Pitluck S."/>
            <person name="Huntemann M."/>
            <person name="Liolios K."/>
            <person name="Ivanova N."/>
            <person name="Pagani I."/>
            <person name="Mavromatis K."/>
            <person name="Ovchinikova G."/>
            <person name="Pati A."/>
            <person name="Chen A."/>
            <person name="Palaniappan K."/>
            <person name="Land M."/>
            <person name="Hauser L."/>
            <person name="Brambilla E.M."/>
            <person name="Huber H."/>
            <person name="Yasawong M."/>
            <person name="Rohde M."/>
            <person name="Spring S."/>
            <person name="Abt B."/>
            <person name="Sikorski J."/>
            <person name="Wirth R."/>
            <person name="Detter J.C."/>
            <person name="Woyke T."/>
            <person name="Bristow J."/>
            <person name="Eisen J.A."/>
            <person name="Markowitz V."/>
            <person name="Hugenholtz P."/>
            <person name="Kyrpides N.C."/>
            <person name="Klenk H.P."/>
            <person name="Lapidus A."/>
        </authorList>
    </citation>
    <scope>NUCLEOTIDE SEQUENCE [LARGE SCALE GENOMIC DNA]</scope>
    <source>
        <strain evidence="4">DSM 11204 / 1A</strain>
    </source>
</reference>
<dbReference type="EMBL" id="CP002838">
    <property type="protein sequence ID" value="AEM38825.1"/>
    <property type="molecule type" value="Genomic_DNA"/>
</dbReference>
<dbReference type="PANTHER" id="PTHR37170">
    <property type="entry name" value="GLUTAREDOXIN-RELATED"/>
    <property type="match status" value="1"/>
</dbReference>
<dbReference type="RefSeq" id="WP_014026502.1">
    <property type="nucleotide sequence ID" value="NC_015931.1"/>
</dbReference>
<comment type="similarity">
    <text evidence="1">Belongs to the glutaredoxin family.</text>
</comment>
<dbReference type="InterPro" id="IPR012336">
    <property type="entry name" value="Thioredoxin-like_fold"/>
</dbReference>
<evidence type="ECO:0000259" key="2">
    <source>
        <dbReference type="Pfam" id="PF13192"/>
    </source>
</evidence>
<dbReference type="STRING" id="694429.Pyrfu_0956"/>